<dbReference type="EMBL" id="FOOC01000004">
    <property type="protein sequence ID" value="SFF43780.1"/>
    <property type="molecule type" value="Genomic_DNA"/>
</dbReference>
<dbReference type="InterPro" id="IPR021136">
    <property type="entry name" value="Flagellar_hook_control-like_C"/>
</dbReference>
<sequence>MKIGGMLTPAAGADGGAPVHPCTGSASPMPDGAFTVVLATCAGAAGASPFAWAASAADAQTAGKAPEQDQAAVEVSLPGVMPALVQAWPLPFDARPDTAGAEAAVPVTDPTDRDSTRALTAQVARHSLPARSPSAAGRADAQALVRIAAADVLAHATDAMVVAVQPAEAQHGIEPSPALVSGPGNPPVSGPWAAPVLELRAPAPLQAMVPAGAQILQPYAPGFAADLAEHIVWQIDDGIGEAKIELHPAELGALTVRVEIHGDRASVHIIAAEAATRVLLGQALPQLRELLGHSGLQLARSHIEPVARRDADERPTVDTTAEVTAPRPARRRITPVVFVDAYV</sequence>
<reference evidence="2 3" key="1">
    <citation type="submission" date="2016-10" db="EMBL/GenBank/DDBJ databases">
        <authorList>
            <person name="de Groot N.N."/>
        </authorList>
    </citation>
    <scope>NUCLEOTIDE SEQUENCE [LARGE SCALE GENOMIC DNA]</scope>
    <source>
        <strain evidence="2 3">DSM 23609</strain>
    </source>
</reference>
<organism evidence="2 3">
    <name type="scientific">Fontimonas thermophila</name>
    <dbReference type="NCBI Taxonomy" id="1076937"/>
    <lineage>
        <taxon>Bacteria</taxon>
        <taxon>Pseudomonadati</taxon>
        <taxon>Pseudomonadota</taxon>
        <taxon>Gammaproteobacteria</taxon>
        <taxon>Nevskiales</taxon>
        <taxon>Nevskiaceae</taxon>
        <taxon>Fontimonas</taxon>
    </lineage>
</organism>
<dbReference type="InterPro" id="IPR038610">
    <property type="entry name" value="FliK-like_C_sf"/>
</dbReference>
<dbReference type="STRING" id="1076937.SAMN04488120_104111"/>
<gene>
    <name evidence="2" type="ORF">SAMN04488120_104111</name>
</gene>
<protein>
    <submittedName>
        <fullName evidence="2">Hook-length control protein FliK</fullName>
    </submittedName>
</protein>
<name>A0A1I2IPZ9_9GAMM</name>
<evidence type="ECO:0000313" key="3">
    <source>
        <dbReference type="Proteomes" id="UP000199771"/>
    </source>
</evidence>
<dbReference type="Pfam" id="PF02120">
    <property type="entry name" value="Flg_hook"/>
    <property type="match status" value="1"/>
</dbReference>
<feature type="domain" description="Flagellar hook-length control protein-like C-terminal" evidence="1">
    <location>
        <begin position="230"/>
        <end position="302"/>
    </location>
</feature>
<dbReference type="PANTHER" id="PTHR37533">
    <property type="entry name" value="FLAGELLAR HOOK-LENGTH CONTROL PROTEIN"/>
    <property type="match status" value="1"/>
</dbReference>
<evidence type="ECO:0000313" key="2">
    <source>
        <dbReference type="EMBL" id="SFF43780.1"/>
    </source>
</evidence>
<dbReference type="Proteomes" id="UP000199771">
    <property type="component" value="Unassembled WGS sequence"/>
</dbReference>
<dbReference type="PANTHER" id="PTHR37533:SF2">
    <property type="entry name" value="FLAGELLAR HOOK-LENGTH CONTROL PROTEIN"/>
    <property type="match status" value="1"/>
</dbReference>
<keyword evidence="3" id="KW-1185">Reference proteome</keyword>
<evidence type="ECO:0000259" key="1">
    <source>
        <dbReference type="Pfam" id="PF02120"/>
    </source>
</evidence>
<dbReference type="CDD" id="cd17470">
    <property type="entry name" value="T3SS_Flik_C"/>
    <property type="match status" value="1"/>
</dbReference>
<accession>A0A1I2IPZ9</accession>
<dbReference type="AlphaFoldDB" id="A0A1I2IPZ9"/>
<dbReference type="InterPro" id="IPR052563">
    <property type="entry name" value="FliK"/>
</dbReference>
<dbReference type="Gene3D" id="3.30.750.140">
    <property type="match status" value="1"/>
</dbReference>
<proteinExistence type="predicted"/>